<keyword evidence="3" id="KW-1185">Reference proteome</keyword>
<dbReference type="EMBL" id="JACCFS010000001">
    <property type="protein sequence ID" value="NYJ34145.1"/>
    <property type="molecule type" value="Genomic_DNA"/>
</dbReference>
<protein>
    <submittedName>
        <fullName evidence="2">Uncharacterized protein</fullName>
    </submittedName>
</protein>
<feature type="region of interest" description="Disordered" evidence="1">
    <location>
        <begin position="1"/>
        <end position="36"/>
    </location>
</feature>
<proteinExistence type="predicted"/>
<dbReference type="Proteomes" id="UP000572051">
    <property type="component" value="Unassembled WGS sequence"/>
</dbReference>
<reference evidence="2 3" key="1">
    <citation type="submission" date="2020-07" db="EMBL/GenBank/DDBJ databases">
        <title>Sequencing the genomes of 1000 actinobacteria strains.</title>
        <authorList>
            <person name="Klenk H.-P."/>
        </authorList>
    </citation>
    <scope>NUCLEOTIDE SEQUENCE [LARGE SCALE GENOMIC DNA]</scope>
    <source>
        <strain evidence="2 3">DSM 44442</strain>
    </source>
</reference>
<evidence type="ECO:0000256" key="1">
    <source>
        <dbReference type="SAM" id="MobiDB-lite"/>
    </source>
</evidence>
<accession>A0A7Z0EL76</accession>
<organism evidence="2 3">
    <name type="scientific">Nocardiopsis aegyptia</name>
    <dbReference type="NCBI Taxonomy" id="220378"/>
    <lineage>
        <taxon>Bacteria</taxon>
        <taxon>Bacillati</taxon>
        <taxon>Actinomycetota</taxon>
        <taxon>Actinomycetes</taxon>
        <taxon>Streptosporangiales</taxon>
        <taxon>Nocardiopsidaceae</taxon>
        <taxon>Nocardiopsis</taxon>
    </lineage>
</organism>
<name>A0A7Z0EL76_9ACTN</name>
<evidence type="ECO:0000313" key="3">
    <source>
        <dbReference type="Proteomes" id="UP000572051"/>
    </source>
</evidence>
<feature type="compositionally biased region" description="Basic and acidic residues" evidence="1">
    <location>
        <begin position="25"/>
        <end position="36"/>
    </location>
</feature>
<comment type="caution">
    <text evidence="2">The sequence shown here is derived from an EMBL/GenBank/DDBJ whole genome shotgun (WGS) entry which is preliminary data.</text>
</comment>
<dbReference type="AlphaFoldDB" id="A0A7Z0EL76"/>
<evidence type="ECO:0000313" key="2">
    <source>
        <dbReference type="EMBL" id="NYJ34145.1"/>
    </source>
</evidence>
<gene>
    <name evidence="2" type="ORF">HNR10_002026</name>
</gene>
<sequence length="36" mass="4064">MYDMVEYPSTPDSEDEVHRALQGALDRRDNGGPEGR</sequence>